<dbReference type="PANTHER" id="PTHR31344">
    <property type="entry name" value="NUCLEAR PORE COMPLEX PROTEIN NUP205"/>
    <property type="match status" value="1"/>
</dbReference>
<accession>A0A914CLZ1</accession>
<dbReference type="GO" id="GO:0044611">
    <property type="term" value="C:nuclear pore inner ring"/>
    <property type="evidence" value="ECO:0007669"/>
    <property type="project" value="TreeGrafter"/>
</dbReference>
<keyword evidence="4" id="KW-0539">Nucleus</keyword>
<dbReference type="InterPro" id="IPR021827">
    <property type="entry name" value="Nup186/Nup192/Nup205"/>
</dbReference>
<dbReference type="PANTHER" id="PTHR31344:SF0">
    <property type="entry name" value="NUCLEAR PORE COMPLEX PROTEIN NUP205"/>
    <property type="match status" value="1"/>
</dbReference>
<protein>
    <submittedName>
        <fullName evidence="6">RecF/RecN/SMC N-terminal domain-containing protein</fullName>
    </submittedName>
</protein>
<sequence>MENKPKNATQRANISNVGKEVTLSHDQKLIINEALKNEAIILSDLYDLNEIEALELIVTGELQLRNFRMLTRGLVAVICYFDTHRFYLQILKMLLILKSSDEDNIPTKLKDFINNLIADQHLFNKLINIQASKTNIRAEFDKLLLPNVKGLGGPHHQAILRDIIEDIEKTCFEVLCMMALNCPQENQSNILNNLLGVLRRTNPDSEFSVSQLAIWTAVMIFINPIRLKNALNPNSVFDIFKNQLEQQWENLCVKGTVMFAFAVSVKVVQRVTGARGPKSYNETKLIEQAIQNMAIQFMQAFIVGVTNFSNYSFSVDVMDSLIKNFICYLPEKLQEIFNLSEEEAELLALEELRKDSSYAKGHQHFKAFLDLIISVYTPNTPQIREYCEFFMQHDQLRNFVFQGRSISEPAHFIKYLETLATLSLGSFNMATTHQQIRHVELAGMFAWLNLAEVIARQDPESRRLMDENRQWNCVEVISGMLTSAFPLALKGALYRFLAALAIDEHAALRIWDAFFRERVSFIQPQTGKLDGIQRELEEKECPAKLYDCTHGFLILMKELFSKKNIPQSNQIEPYLNDYAESFDDFMAYDQKPPANPVKHYLKLPNGQFFGPVEFLKEGIKFKGVIPKEGVMVITELANPTDIFCISPSEEMQIAYQIMYAKLKPEYIDQETKNVVAYILKWEMVTVALDSLYELLRRFYVTATTVQNQTSRIHVLTQLLNDSSLFRSLTQVIIETADRIEDGSPRNEFRENSALSAIRLLWIAISHRSSMADAIRNADSNIIISSLDAILLSPLPDRNATNYITLLMAFVEESDFLLNHTFYVIKILRELCCQRPSLQSRLVQAFLPHQQILKDRFAQLTSIANRDVAISPLDVSLLDLEECDSASIRGDIIRQIVELMIDSLEIDSKQNVAFLLLGFNMTNIQATRVITEDSFGEGTSCLHSFLQIIEAFITAENPFDLPYSALFEPTLRLLLKLVSFNSTSSNIMLRYLRSSNDLIYRLVTCPAFKNIDPVQNIDDVNVDVSYNILRRAIQGIILHLVALEVSTMLKSGHISEPERFYATLLFIKEHAIENGNTSANENSMIIEEQPKDVALLWDLLENSKAEAASIAPPVLEKFDPKKIDDLLKYCLRTSTLGVEQMDVEYIHFLLNMEINSIINEDINLIRSEGKEIMLYCTKYNSRRLLEAACVQLLSGWISMINVISFFAPVNFIDKEIQKHFLRDALYLLLKYARDVDMNPENLSAVSNSIFRLVRAICGMVKRQEANLDLRKVELSYILSTLLECLVLPGYSKCVAFKMDIYGSILCVFAWPIYLKRKKQSTVNGDPFFTS</sequence>
<dbReference type="GO" id="GO:0006999">
    <property type="term" value="P:nuclear pore organization"/>
    <property type="evidence" value="ECO:0007669"/>
    <property type="project" value="TreeGrafter"/>
</dbReference>
<comment type="similarity">
    <text evidence="2">Belongs to the NUP186/NUP192/NUP205 family.</text>
</comment>
<keyword evidence="5" id="KW-1185">Reference proteome</keyword>
<dbReference type="GO" id="GO:0017056">
    <property type="term" value="F:structural constituent of nuclear pore"/>
    <property type="evidence" value="ECO:0007669"/>
    <property type="project" value="TreeGrafter"/>
</dbReference>
<dbReference type="WBParaSite" id="ACRNAN_scaffold1178.g15331.t4">
    <property type="protein sequence ID" value="ACRNAN_scaffold1178.g15331.t4"/>
    <property type="gene ID" value="ACRNAN_scaffold1178.g15331"/>
</dbReference>
<evidence type="ECO:0000313" key="5">
    <source>
        <dbReference type="Proteomes" id="UP000887540"/>
    </source>
</evidence>
<evidence type="ECO:0000256" key="3">
    <source>
        <dbReference type="ARBA" id="ARBA00022448"/>
    </source>
</evidence>
<dbReference type="Proteomes" id="UP000887540">
    <property type="component" value="Unplaced"/>
</dbReference>
<proteinExistence type="inferred from homology"/>
<organism evidence="5 6">
    <name type="scientific">Acrobeloides nanus</name>
    <dbReference type="NCBI Taxonomy" id="290746"/>
    <lineage>
        <taxon>Eukaryota</taxon>
        <taxon>Metazoa</taxon>
        <taxon>Ecdysozoa</taxon>
        <taxon>Nematoda</taxon>
        <taxon>Chromadorea</taxon>
        <taxon>Rhabditida</taxon>
        <taxon>Tylenchina</taxon>
        <taxon>Cephalobomorpha</taxon>
        <taxon>Cephaloboidea</taxon>
        <taxon>Cephalobidae</taxon>
        <taxon>Acrobeloides</taxon>
    </lineage>
</organism>
<name>A0A914CLZ1_9BILA</name>
<reference evidence="6" key="1">
    <citation type="submission" date="2022-11" db="UniProtKB">
        <authorList>
            <consortium name="WormBaseParasite"/>
        </authorList>
    </citation>
    <scope>IDENTIFICATION</scope>
</reference>
<evidence type="ECO:0000256" key="1">
    <source>
        <dbReference type="ARBA" id="ARBA00004123"/>
    </source>
</evidence>
<keyword evidence="3" id="KW-0813">Transport</keyword>
<evidence type="ECO:0000256" key="4">
    <source>
        <dbReference type="ARBA" id="ARBA00023242"/>
    </source>
</evidence>
<evidence type="ECO:0000313" key="6">
    <source>
        <dbReference type="WBParaSite" id="ACRNAN_scaffold1178.g15331.t4"/>
    </source>
</evidence>
<evidence type="ECO:0000256" key="2">
    <source>
        <dbReference type="ARBA" id="ARBA00005892"/>
    </source>
</evidence>
<comment type="subcellular location">
    <subcellularLocation>
        <location evidence="1">Nucleus</location>
    </subcellularLocation>
</comment>
<dbReference type="Pfam" id="PF11894">
    <property type="entry name" value="Nup192"/>
    <property type="match status" value="3"/>
</dbReference>